<dbReference type="Proteomes" id="UP000253345">
    <property type="component" value="Unassembled WGS sequence"/>
</dbReference>
<dbReference type="GO" id="GO:0008273">
    <property type="term" value="F:calcium, potassium:sodium antiporter activity"/>
    <property type="evidence" value="ECO:0007669"/>
    <property type="project" value="TreeGrafter"/>
</dbReference>
<feature type="transmembrane region" description="Helical" evidence="5">
    <location>
        <begin position="6"/>
        <end position="23"/>
    </location>
</feature>
<keyword evidence="2 5" id="KW-0812">Transmembrane</keyword>
<comment type="subcellular location">
    <subcellularLocation>
        <location evidence="1">Membrane</location>
        <topology evidence="1">Multi-pass membrane protein</topology>
    </subcellularLocation>
</comment>
<feature type="domain" description="Sodium/calcium exchanger membrane region" evidence="6">
    <location>
        <begin position="5"/>
        <end position="144"/>
    </location>
</feature>
<dbReference type="GO" id="GO:0005886">
    <property type="term" value="C:plasma membrane"/>
    <property type="evidence" value="ECO:0007669"/>
    <property type="project" value="TreeGrafter"/>
</dbReference>
<comment type="caution">
    <text evidence="7">The sequence shown here is derived from an EMBL/GenBank/DDBJ whole genome shotgun (WGS) entry which is preliminary data.</text>
</comment>
<accession>A0A368YQ86</accession>
<dbReference type="EMBL" id="QPJL01000014">
    <property type="protein sequence ID" value="RCW81718.1"/>
    <property type="molecule type" value="Genomic_DNA"/>
</dbReference>
<feature type="transmembrane region" description="Helical" evidence="5">
    <location>
        <begin position="68"/>
        <end position="92"/>
    </location>
</feature>
<dbReference type="Gene3D" id="1.20.1420.30">
    <property type="entry name" value="NCX, central ion-binding region"/>
    <property type="match status" value="1"/>
</dbReference>
<dbReference type="InterPro" id="IPR044880">
    <property type="entry name" value="NCX_ion-bd_dom_sf"/>
</dbReference>
<keyword evidence="8" id="KW-1185">Reference proteome</keyword>
<evidence type="ECO:0000256" key="3">
    <source>
        <dbReference type="ARBA" id="ARBA00022989"/>
    </source>
</evidence>
<feature type="transmembrane region" description="Helical" evidence="5">
    <location>
        <begin position="104"/>
        <end position="121"/>
    </location>
</feature>
<keyword evidence="4 5" id="KW-0472">Membrane</keyword>
<dbReference type="OrthoDB" id="9794225at2"/>
<dbReference type="AlphaFoldDB" id="A0A368YQ86"/>
<feature type="transmembrane region" description="Helical" evidence="5">
    <location>
        <begin position="35"/>
        <end position="62"/>
    </location>
</feature>
<feature type="transmembrane region" description="Helical" evidence="5">
    <location>
        <begin position="211"/>
        <end position="235"/>
    </location>
</feature>
<evidence type="ECO:0000313" key="7">
    <source>
        <dbReference type="EMBL" id="RCW81718.1"/>
    </source>
</evidence>
<feature type="transmembrane region" description="Helical" evidence="5">
    <location>
        <begin position="247"/>
        <end position="266"/>
    </location>
</feature>
<dbReference type="PANTHER" id="PTHR10846">
    <property type="entry name" value="SODIUM/POTASSIUM/CALCIUM EXCHANGER"/>
    <property type="match status" value="1"/>
</dbReference>
<evidence type="ECO:0000256" key="1">
    <source>
        <dbReference type="ARBA" id="ARBA00004141"/>
    </source>
</evidence>
<organism evidence="7 8">
    <name type="scientific">Paracoccus lutimaris</name>
    <dbReference type="NCBI Taxonomy" id="1490030"/>
    <lineage>
        <taxon>Bacteria</taxon>
        <taxon>Pseudomonadati</taxon>
        <taxon>Pseudomonadota</taxon>
        <taxon>Alphaproteobacteria</taxon>
        <taxon>Rhodobacterales</taxon>
        <taxon>Paracoccaceae</taxon>
        <taxon>Paracoccus</taxon>
    </lineage>
</organism>
<keyword evidence="3 5" id="KW-1133">Transmembrane helix</keyword>
<feature type="transmembrane region" description="Helical" evidence="5">
    <location>
        <begin position="301"/>
        <end position="317"/>
    </location>
</feature>
<evidence type="ECO:0000256" key="2">
    <source>
        <dbReference type="ARBA" id="ARBA00022692"/>
    </source>
</evidence>
<proteinExistence type="predicted"/>
<dbReference type="NCBIfam" id="TIGR00367">
    <property type="entry name" value="calcium/sodium antiporter"/>
    <property type="match status" value="1"/>
</dbReference>
<dbReference type="InterPro" id="IPR004481">
    <property type="entry name" value="K/Na/Ca-exchanger"/>
</dbReference>
<dbReference type="InterPro" id="IPR004837">
    <property type="entry name" value="NaCa_Exmemb"/>
</dbReference>
<evidence type="ECO:0000256" key="4">
    <source>
        <dbReference type="ARBA" id="ARBA00023136"/>
    </source>
</evidence>
<feature type="domain" description="Sodium/calcium exchanger membrane region" evidence="6">
    <location>
        <begin position="178"/>
        <end position="315"/>
    </location>
</feature>
<dbReference type="GO" id="GO:0006874">
    <property type="term" value="P:intracellular calcium ion homeostasis"/>
    <property type="evidence" value="ECO:0007669"/>
    <property type="project" value="TreeGrafter"/>
</dbReference>
<dbReference type="GO" id="GO:0005262">
    <property type="term" value="F:calcium channel activity"/>
    <property type="evidence" value="ECO:0007669"/>
    <property type="project" value="TreeGrafter"/>
</dbReference>
<sequence>MIVDIALVLAGLIALVIGGEYLVRGATALSLRLGLPPLIVGLTVVAFGTSAPEMIVSVAAVLNGSPDIALGNVIGSNIANVLIVLGLPALIAGIRTDQADLRESWALMVAATLLVILFAHLGPIHWPQGLIMLGALVLVVWRQITTARRDAALTPASGDSIGAELGGGAELAPWRRILLWLGIGLVALPVGGQVLVTGATDIARLLGISEAVIGLTLVAVGTSLPELATSVIAALRGRADLALGNVIGSNIFNILSILGVTALIGTLPVPEQMMNRDLWIMLATALLPAPFLFLRWPLGRLAGAGFLAAYGLYVGSML</sequence>
<feature type="transmembrane region" description="Helical" evidence="5">
    <location>
        <begin position="177"/>
        <end position="199"/>
    </location>
</feature>
<feature type="transmembrane region" description="Helical" evidence="5">
    <location>
        <begin position="127"/>
        <end position="144"/>
    </location>
</feature>
<gene>
    <name evidence="7" type="ORF">DFP89_11442</name>
</gene>
<name>A0A368YQ86_9RHOB</name>
<evidence type="ECO:0000256" key="5">
    <source>
        <dbReference type="SAM" id="Phobius"/>
    </source>
</evidence>
<dbReference type="Pfam" id="PF01699">
    <property type="entry name" value="Na_Ca_ex"/>
    <property type="match status" value="2"/>
</dbReference>
<dbReference type="PANTHER" id="PTHR10846:SF8">
    <property type="entry name" value="INNER MEMBRANE PROTEIN YRBG"/>
    <property type="match status" value="1"/>
</dbReference>
<evidence type="ECO:0000313" key="8">
    <source>
        <dbReference type="Proteomes" id="UP000253345"/>
    </source>
</evidence>
<evidence type="ECO:0000259" key="6">
    <source>
        <dbReference type="Pfam" id="PF01699"/>
    </source>
</evidence>
<protein>
    <submittedName>
        <fullName evidence="7">Cation:H+ antiporter</fullName>
    </submittedName>
</protein>
<dbReference type="RefSeq" id="WP_114349854.1">
    <property type="nucleotide sequence ID" value="NZ_QPJL01000014.1"/>
</dbReference>
<reference evidence="7 8" key="1">
    <citation type="submission" date="2018-07" db="EMBL/GenBank/DDBJ databases">
        <title>Genomic Encyclopedia of Type Strains, Phase III (KMG-III): the genomes of soil and plant-associated and newly described type strains.</title>
        <authorList>
            <person name="Whitman W."/>
        </authorList>
    </citation>
    <scope>NUCLEOTIDE SEQUENCE [LARGE SCALE GENOMIC DNA]</scope>
    <source>
        <strain evidence="7 8">CECT 8525</strain>
    </source>
</reference>